<evidence type="ECO:0000313" key="3">
    <source>
        <dbReference type="EMBL" id="MDA0179768.1"/>
    </source>
</evidence>
<dbReference type="AlphaFoldDB" id="A0A9X3N4U9"/>
<dbReference type="SUPFAM" id="SSF55154">
    <property type="entry name" value="CYTH-like phosphatases"/>
    <property type="match status" value="1"/>
</dbReference>
<evidence type="ECO:0000313" key="4">
    <source>
        <dbReference type="Proteomes" id="UP001147653"/>
    </source>
</evidence>
<dbReference type="Proteomes" id="UP001147653">
    <property type="component" value="Unassembled WGS sequence"/>
</dbReference>
<dbReference type="Gene3D" id="2.40.320.10">
    <property type="entry name" value="Hypothetical Protein Pfu-838710-001"/>
    <property type="match status" value="1"/>
</dbReference>
<protein>
    <recommendedName>
        <fullName evidence="2">CYTH domain-containing protein</fullName>
    </recommendedName>
</protein>
<evidence type="ECO:0000256" key="1">
    <source>
        <dbReference type="PIRSR" id="PIRSR016487-1"/>
    </source>
</evidence>
<keyword evidence="4" id="KW-1185">Reference proteome</keyword>
<evidence type="ECO:0000259" key="2">
    <source>
        <dbReference type="SMART" id="SM01118"/>
    </source>
</evidence>
<dbReference type="PANTHER" id="PTHR40114:SF1">
    <property type="entry name" value="SLR0698 PROTEIN"/>
    <property type="match status" value="1"/>
</dbReference>
<dbReference type="InterPro" id="IPR033469">
    <property type="entry name" value="CYTH-like_dom_sf"/>
</dbReference>
<dbReference type="PIRSF" id="PIRSF016487">
    <property type="entry name" value="CYTH_UCP016487"/>
    <property type="match status" value="1"/>
</dbReference>
<sequence length="188" mass="21151">MPIEIERKFLVDLEPAAWPVELLAASAADILQGYVTAPDGETEIRLRRICEVPAPGGVEDAELPLAPPVYKLAVKYDLPGSSWSGERQELEGRMTGEDFEKSWPLTAGSSLEKRRVSYGFWLPNDKMLAVAVDTFGGRLSGLQMIEVEFETRKEAEAFEHPYFFGREVTDDRRYRNRNLASADRLPSD</sequence>
<name>A0A9X3N4U9_9ACTN</name>
<dbReference type="InterPro" id="IPR023577">
    <property type="entry name" value="CYTH_domain"/>
</dbReference>
<comment type="caution">
    <text evidence="3">The sequence shown here is derived from an EMBL/GenBank/DDBJ whole genome shotgun (WGS) entry which is preliminary data.</text>
</comment>
<proteinExistence type="predicted"/>
<dbReference type="PANTHER" id="PTHR40114">
    <property type="entry name" value="SLR0698 PROTEIN"/>
    <property type="match status" value="1"/>
</dbReference>
<dbReference type="EMBL" id="JAPDDP010000007">
    <property type="protein sequence ID" value="MDA0179768.1"/>
    <property type="molecule type" value="Genomic_DNA"/>
</dbReference>
<gene>
    <name evidence="3" type="ORF">OJ997_05645</name>
</gene>
<dbReference type="InterPro" id="IPR012042">
    <property type="entry name" value="NeuTTM/CthTTM-like"/>
</dbReference>
<dbReference type="RefSeq" id="WP_270024074.1">
    <property type="nucleotide sequence ID" value="NZ_JAPDDP010000007.1"/>
</dbReference>
<organism evidence="3 4">
    <name type="scientific">Solirubrobacter phytolaccae</name>
    <dbReference type="NCBI Taxonomy" id="1404360"/>
    <lineage>
        <taxon>Bacteria</taxon>
        <taxon>Bacillati</taxon>
        <taxon>Actinomycetota</taxon>
        <taxon>Thermoleophilia</taxon>
        <taxon>Solirubrobacterales</taxon>
        <taxon>Solirubrobacteraceae</taxon>
        <taxon>Solirubrobacter</taxon>
    </lineage>
</organism>
<reference evidence="3" key="1">
    <citation type="submission" date="2022-10" db="EMBL/GenBank/DDBJ databases">
        <title>The WGS of Solirubrobacter phytolaccae KCTC 29190.</title>
        <authorList>
            <person name="Jiang Z."/>
        </authorList>
    </citation>
    <scope>NUCLEOTIDE SEQUENCE</scope>
    <source>
        <strain evidence="3">KCTC 29190</strain>
    </source>
</reference>
<accession>A0A9X3N4U9</accession>
<dbReference type="SMART" id="SM01118">
    <property type="entry name" value="CYTH"/>
    <property type="match status" value="1"/>
</dbReference>
<feature type="domain" description="CYTH" evidence="2">
    <location>
        <begin position="2"/>
        <end position="181"/>
    </location>
</feature>
<feature type="active site" description="Proton acceptor" evidence="1">
    <location>
        <position position="34"/>
    </location>
</feature>